<dbReference type="PANTHER" id="PTHR30461">
    <property type="entry name" value="DNA-INVERTASE FROM LAMBDOID PROPHAGE"/>
    <property type="match status" value="1"/>
</dbReference>
<organism evidence="4 5">
    <name type="scientific">Glycocaulis albus</name>
    <dbReference type="NCBI Taxonomy" id="1382801"/>
    <lineage>
        <taxon>Bacteria</taxon>
        <taxon>Pseudomonadati</taxon>
        <taxon>Pseudomonadota</taxon>
        <taxon>Alphaproteobacteria</taxon>
        <taxon>Maricaulales</taxon>
        <taxon>Maricaulaceae</taxon>
        <taxon>Glycocaulis</taxon>
    </lineage>
</organism>
<evidence type="ECO:0000313" key="5">
    <source>
        <dbReference type="Proteomes" id="UP000648722"/>
    </source>
</evidence>
<dbReference type="InterPro" id="IPR050639">
    <property type="entry name" value="SSR_resolvase"/>
</dbReference>
<dbReference type="EMBL" id="BMFS01000005">
    <property type="protein sequence ID" value="GGG99830.1"/>
    <property type="molecule type" value="Genomic_DNA"/>
</dbReference>
<sequence length="235" mass="25623">MLEALSQSAVREAGAMLQFVIYRRVSTEEQGRSGLGLEAQDRDIALFLETYAETPFEVIGEFTDVLSGKGDDRPQLQAALDLVRSRGATLLVAKLDRLSRKVSFIASIMDDKRVNLRVASMPYADKFSLHIYAALAEQEREFISLRTRQALAAAKARGVKLGGDRGNIAQINAAKRAKADAFAETVEGIVKPLKERGATLREIAEALNAAGVQTRGGGRWHPNTVSRVVARLETA</sequence>
<protein>
    <submittedName>
        <fullName evidence="4">Resolvase</fullName>
    </submittedName>
</protein>
<evidence type="ECO:0000256" key="1">
    <source>
        <dbReference type="ARBA" id="ARBA00023125"/>
    </source>
</evidence>
<comment type="caution">
    <text evidence="4">The sequence shown here is derived from an EMBL/GenBank/DDBJ whole genome shotgun (WGS) entry which is preliminary data.</text>
</comment>
<dbReference type="PROSITE" id="PS51736">
    <property type="entry name" value="RECOMBINASES_3"/>
    <property type="match status" value="1"/>
</dbReference>
<dbReference type="Proteomes" id="UP000648722">
    <property type="component" value="Unassembled WGS sequence"/>
</dbReference>
<accession>A0ABQ1XPN5</accession>
<dbReference type="SUPFAM" id="SSF53041">
    <property type="entry name" value="Resolvase-like"/>
    <property type="match status" value="1"/>
</dbReference>
<keyword evidence="5" id="KW-1185">Reference proteome</keyword>
<gene>
    <name evidence="4" type="ORF">GCM10007420_14650</name>
</gene>
<dbReference type="CDD" id="cd00338">
    <property type="entry name" value="Ser_Recombinase"/>
    <property type="match status" value="1"/>
</dbReference>
<evidence type="ECO:0000256" key="2">
    <source>
        <dbReference type="ARBA" id="ARBA00023172"/>
    </source>
</evidence>
<dbReference type="Gene3D" id="3.40.50.1390">
    <property type="entry name" value="Resolvase, N-terminal catalytic domain"/>
    <property type="match status" value="1"/>
</dbReference>
<evidence type="ECO:0000313" key="4">
    <source>
        <dbReference type="EMBL" id="GGG99830.1"/>
    </source>
</evidence>
<feature type="domain" description="Resolvase/invertase-type recombinase catalytic" evidence="3">
    <location>
        <begin position="18"/>
        <end position="158"/>
    </location>
</feature>
<dbReference type="InterPro" id="IPR011109">
    <property type="entry name" value="DNA_bind_recombinase_dom"/>
</dbReference>
<proteinExistence type="predicted"/>
<dbReference type="InterPro" id="IPR006119">
    <property type="entry name" value="Resolv_N"/>
</dbReference>
<reference evidence="5" key="1">
    <citation type="journal article" date="2019" name="Int. J. Syst. Evol. Microbiol.">
        <title>The Global Catalogue of Microorganisms (GCM) 10K type strain sequencing project: providing services to taxonomists for standard genome sequencing and annotation.</title>
        <authorList>
            <consortium name="The Broad Institute Genomics Platform"/>
            <consortium name="The Broad Institute Genome Sequencing Center for Infectious Disease"/>
            <person name="Wu L."/>
            <person name="Ma J."/>
        </authorList>
    </citation>
    <scope>NUCLEOTIDE SEQUENCE [LARGE SCALE GENOMIC DNA]</scope>
    <source>
        <strain evidence="5">CGMCC 1.12766</strain>
    </source>
</reference>
<dbReference type="PANTHER" id="PTHR30461:SF2">
    <property type="entry name" value="SERINE RECOMBINASE PINE-RELATED"/>
    <property type="match status" value="1"/>
</dbReference>
<dbReference type="SMART" id="SM00857">
    <property type="entry name" value="Resolvase"/>
    <property type="match status" value="1"/>
</dbReference>
<dbReference type="Pfam" id="PF07508">
    <property type="entry name" value="Recombinase"/>
    <property type="match status" value="1"/>
</dbReference>
<dbReference type="InterPro" id="IPR036162">
    <property type="entry name" value="Resolvase-like_N_sf"/>
</dbReference>
<dbReference type="Pfam" id="PF00239">
    <property type="entry name" value="Resolvase"/>
    <property type="match status" value="1"/>
</dbReference>
<name>A0ABQ1XPN5_9PROT</name>
<evidence type="ECO:0000259" key="3">
    <source>
        <dbReference type="PROSITE" id="PS51736"/>
    </source>
</evidence>
<keyword evidence="1" id="KW-0238">DNA-binding</keyword>
<keyword evidence="2" id="KW-0233">DNA recombination</keyword>